<accession>A0A367J0F2</accession>
<sequence length="392" mass="45059">MKLFDSREDDCEFGHAYQAYWERRNRDSLRQQMERENRKTIVRLNKLSNKRIRTLAKDVSHPKEDEMDVDDQGEGYLNADDQGEGYLNADDQGESHLNADDDYREKTSNALKQISALPSDEVGHLKIIDLSSESALRILQSEISEDEFNNITNATHIEPIVLSDYATELSNALQHCPLSPSVLRDTLYSNGFKKGFDSVVHSDAAFIEVATRHFLDLMSSPRNPLNQRVLERTAATFFIIFIVNQLFISNNDVIELDWLEREFFATDKAKWDGVLIKVENRSCSAGLIEFSGGCNDQTSGTKNQRDITKLYSKLMKVLDGQSSSAARQTFCMRYYNKRIHFEKLIIYKKMLFRIIHATIETPTSPRKLVEFVKEIPNMLAWKEAVVEHTVEL</sequence>
<keyword evidence="3" id="KW-1185">Reference proteome</keyword>
<name>A0A367J0F2_RHIST</name>
<comment type="caution">
    <text evidence="2">The sequence shown here is derived from an EMBL/GenBank/DDBJ whole genome shotgun (WGS) entry which is preliminary data.</text>
</comment>
<dbReference type="AlphaFoldDB" id="A0A367J0F2"/>
<evidence type="ECO:0000313" key="3">
    <source>
        <dbReference type="Proteomes" id="UP000253551"/>
    </source>
</evidence>
<feature type="region of interest" description="Disordered" evidence="1">
    <location>
        <begin position="58"/>
        <end position="100"/>
    </location>
</feature>
<protein>
    <submittedName>
        <fullName evidence="2">Uncharacterized protein</fullName>
    </submittedName>
</protein>
<organism evidence="2 3">
    <name type="scientific">Rhizopus stolonifer</name>
    <name type="common">Rhizopus nigricans</name>
    <dbReference type="NCBI Taxonomy" id="4846"/>
    <lineage>
        <taxon>Eukaryota</taxon>
        <taxon>Fungi</taxon>
        <taxon>Fungi incertae sedis</taxon>
        <taxon>Mucoromycota</taxon>
        <taxon>Mucoromycotina</taxon>
        <taxon>Mucoromycetes</taxon>
        <taxon>Mucorales</taxon>
        <taxon>Mucorineae</taxon>
        <taxon>Rhizopodaceae</taxon>
        <taxon>Rhizopus</taxon>
    </lineage>
</organism>
<evidence type="ECO:0000313" key="2">
    <source>
        <dbReference type="EMBL" id="RCH83415.1"/>
    </source>
</evidence>
<evidence type="ECO:0000256" key="1">
    <source>
        <dbReference type="SAM" id="MobiDB-lite"/>
    </source>
</evidence>
<gene>
    <name evidence="2" type="ORF">CU098_006074</name>
</gene>
<proteinExistence type="predicted"/>
<dbReference type="OrthoDB" id="2288930at2759"/>
<dbReference type="Proteomes" id="UP000253551">
    <property type="component" value="Unassembled WGS sequence"/>
</dbReference>
<reference evidence="2 3" key="1">
    <citation type="journal article" date="2018" name="G3 (Bethesda)">
        <title>Phylogenetic and Phylogenomic Definition of Rhizopus Species.</title>
        <authorList>
            <person name="Gryganskyi A.P."/>
            <person name="Golan J."/>
            <person name="Dolatabadi S."/>
            <person name="Mondo S."/>
            <person name="Robb S."/>
            <person name="Idnurm A."/>
            <person name="Muszewska A."/>
            <person name="Steczkiewicz K."/>
            <person name="Masonjones S."/>
            <person name="Liao H.L."/>
            <person name="Gajdeczka M.T."/>
            <person name="Anike F."/>
            <person name="Vuek A."/>
            <person name="Anishchenko I.M."/>
            <person name="Voigt K."/>
            <person name="de Hoog G.S."/>
            <person name="Smith M.E."/>
            <person name="Heitman J."/>
            <person name="Vilgalys R."/>
            <person name="Stajich J.E."/>
        </authorList>
    </citation>
    <scope>NUCLEOTIDE SEQUENCE [LARGE SCALE GENOMIC DNA]</scope>
    <source>
        <strain evidence="2 3">LSU 92-RS-03</strain>
    </source>
</reference>
<dbReference type="EMBL" id="PJQM01004752">
    <property type="protein sequence ID" value="RCH83415.1"/>
    <property type="molecule type" value="Genomic_DNA"/>
</dbReference>